<dbReference type="Proteomes" id="UP000007798">
    <property type="component" value="Unassembled WGS sequence"/>
</dbReference>
<gene>
    <name evidence="2" type="primary">Dwil\GK27480</name>
    <name evidence="2" type="ORF">Dwil_GK27480</name>
</gene>
<feature type="chain" id="PRO_5006387141" evidence="1">
    <location>
        <begin position="21"/>
        <end position="34"/>
    </location>
</feature>
<accession>A0A0Q9WTX7</accession>
<evidence type="ECO:0000256" key="1">
    <source>
        <dbReference type="SAM" id="SignalP"/>
    </source>
</evidence>
<keyword evidence="1" id="KW-0732">Signal</keyword>
<protein>
    <submittedName>
        <fullName evidence="2">Uncharacterized protein</fullName>
    </submittedName>
</protein>
<evidence type="ECO:0000313" key="3">
    <source>
        <dbReference type="Proteomes" id="UP000007798"/>
    </source>
</evidence>
<name>A0A0Q9WTX7_DROWI</name>
<keyword evidence="3" id="KW-1185">Reference proteome</keyword>
<dbReference type="InParanoid" id="A0A0Q9WTX7"/>
<feature type="non-terminal residue" evidence="2">
    <location>
        <position position="1"/>
    </location>
</feature>
<organism evidence="2 3">
    <name type="scientific">Drosophila willistoni</name>
    <name type="common">Fruit fly</name>
    <dbReference type="NCBI Taxonomy" id="7260"/>
    <lineage>
        <taxon>Eukaryota</taxon>
        <taxon>Metazoa</taxon>
        <taxon>Ecdysozoa</taxon>
        <taxon>Arthropoda</taxon>
        <taxon>Hexapoda</taxon>
        <taxon>Insecta</taxon>
        <taxon>Pterygota</taxon>
        <taxon>Neoptera</taxon>
        <taxon>Endopterygota</taxon>
        <taxon>Diptera</taxon>
        <taxon>Brachycera</taxon>
        <taxon>Muscomorpha</taxon>
        <taxon>Ephydroidea</taxon>
        <taxon>Drosophilidae</taxon>
        <taxon>Drosophila</taxon>
        <taxon>Sophophora</taxon>
    </lineage>
</organism>
<dbReference type="EMBL" id="CH964239">
    <property type="protein sequence ID" value="KRF99637.1"/>
    <property type="molecule type" value="Genomic_DNA"/>
</dbReference>
<evidence type="ECO:0000313" key="2">
    <source>
        <dbReference type="EMBL" id="KRF99637.1"/>
    </source>
</evidence>
<sequence>IGCVFLLLLLLLFLAGLCFSELGKSRFDCMFASH</sequence>
<feature type="signal peptide" evidence="1">
    <location>
        <begin position="1"/>
        <end position="20"/>
    </location>
</feature>
<proteinExistence type="predicted"/>
<dbReference type="AlphaFoldDB" id="A0A0Q9WTX7"/>
<reference evidence="2 3" key="1">
    <citation type="journal article" date="2007" name="Nature">
        <title>Evolution of genes and genomes on the Drosophila phylogeny.</title>
        <authorList>
            <consortium name="Drosophila 12 Genomes Consortium"/>
            <person name="Clark A.G."/>
            <person name="Eisen M.B."/>
            <person name="Smith D.R."/>
            <person name="Bergman C.M."/>
            <person name="Oliver B."/>
            <person name="Markow T.A."/>
            <person name="Kaufman T.C."/>
            <person name="Kellis M."/>
            <person name="Gelbart W."/>
            <person name="Iyer V.N."/>
            <person name="Pollard D.A."/>
            <person name="Sackton T.B."/>
            <person name="Larracuente A.M."/>
            <person name="Singh N.D."/>
            <person name="Abad J.P."/>
            <person name="Abt D.N."/>
            <person name="Adryan B."/>
            <person name="Aguade M."/>
            <person name="Akashi H."/>
            <person name="Anderson W.W."/>
            <person name="Aquadro C.F."/>
            <person name="Ardell D.H."/>
            <person name="Arguello R."/>
            <person name="Artieri C.G."/>
            <person name="Barbash D.A."/>
            <person name="Barker D."/>
            <person name="Barsanti P."/>
            <person name="Batterham P."/>
            <person name="Batzoglou S."/>
            <person name="Begun D."/>
            <person name="Bhutkar A."/>
            <person name="Blanco E."/>
            <person name="Bosak S.A."/>
            <person name="Bradley R.K."/>
            <person name="Brand A.D."/>
            <person name="Brent M.R."/>
            <person name="Brooks A.N."/>
            <person name="Brown R.H."/>
            <person name="Butlin R.K."/>
            <person name="Caggese C."/>
            <person name="Calvi B.R."/>
            <person name="Bernardo de Carvalho A."/>
            <person name="Caspi A."/>
            <person name="Castrezana S."/>
            <person name="Celniker S.E."/>
            <person name="Chang J.L."/>
            <person name="Chapple C."/>
            <person name="Chatterji S."/>
            <person name="Chinwalla A."/>
            <person name="Civetta A."/>
            <person name="Clifton S.W."/>
            <person name="Comeron J.M."/>
            <person name="Costello J.C."/>
            <person name="Coyne J.A."/>
            <person name="Daub J."/>
            <person name="David R.G."/>
            <person name="Delcher A.L."/>
            <person name="Delehaunty K."/>
            <person name="Do C.B."/>
            <person name="Ebling H."/>
            <person name="Edwards K."/>
            <person name="Eickbush T."/>
            <person name="Evans J.D."/>
            <person name="Filipski A."/>
            <person name="Findeiss S."/>
            <person name="Freyhult E."/>
            <person name="Fulton L."/>
            <person name="Fulton R."/>
            <person name="Garcia A.C."/>
            <person name="Gardiner A."/>
            <person name="Garfield D.A."/>
            <person name="Garvin B.E."/>
            <person name="Gibson G."/>
            <person name="Gilbert D."/>
            <person name="Gnerre S."/>
            <person name="Godfrey J."/>
            <person name="Good R."/>
            <person name="Gotea V."/>
            <person name="Gravely B."/>
            <person name="Greenberg A.J."/>
            <person name="Griffiths-Jones S."/>
            <person name="Gross S."/>
            <person name="Guigo R."/>
            <person name="Gustafson E.A."/>
            <person name="Haerty W."/>
            <person name="Hahn M.W."/>
            <person name="Halligan D.L."/>
            <person name="Halpern A.L."/>
            <person name="Halter G.M."/>
            <person name="Han M.V."/>
            <person name="Heger A."/>
            <person name="Hillier L."/>
            <person name="Hinrichs A.S."/>
            <person name="Holmes I."/>
            <person name="Hoskins R.A."/>
            <person name="Hubisz M.J."/>
            <person name="Hultmark D."/>
            <person name="Huntley M.A."/>
            <person name="Jaffe D.B."/>
            <person name="Jagadeeshan S."/>
            <person name="Jeck W.R."/>
            <person name="Johnson J."/>
            <person name="Jones C.D."/>
            <person name="Jordan W.C."/>
            <person name="Karpen G.H."/>
            <person name="Kataoka E."/>
            <person name="Keightley P.D."/>
            <person name="Kheradpour P."/>
            <person name="Kirkness E.F."/>
            <person name="Koerich L.B."/>
            <person name="Kristiansen K."/>
            <person name="Kudrna D."/>
            <person name="Kulathinal R.J."/>
            <person name="Kumar S."/>
            <person name="Kwok R."/>
            <person name="Lander E."/>
            <person name="Langley C.H."/>
            <person name="Lapoint R."/>
            <person name="Lazzaro B.P."/>
            <person name="Lee S.J."/>
            <person name="Levesque L."/>
            <person name="Li R."/>
            <person name="Lin C.F."/>
            <person name="Lin M.F."/>
            <person name="Lindblad-Toh K."/>
            <person name="Llopart A."/>
            <person name="Long M."/>
            <person name="Low L."/>
            <person name="Lozovsky E."/>
            <person name="Lu J."/>
            <person name="Luo M."/>
            <person name="Machado C.A."/>
            <person name="Makalowski W."/>
            <person name="Marzo M."/>
            <person name="Matsuda M."/>
            <person name="Matzkin L."/>
            <person name="McAllister B."/>
            <person name="McBride C.S."/>
            <person name="McKernan B."/>
            <person name="McKernan K."/>
            <person name="Mendez-Lago M."/>
            <person name="Minx P."/>
            <person name="Mollenhauer M.U."/>
            <person name="Montooth K."/>
            <person name="Mount S.M."/>
            <person name="Mu X."/>
            <person name="Myers E."/>
            <person name="Negre B."/>
            <person name="Newfeld S."/>
            <person name="Nielsen R."/>
            <person name="Noor M.A."/>
            <person name="O'Grady P."/>
            <person name="Pachter L."/>
            <person name="Papaceit M."/>
            <person name="Parisi M.J."/>
            <person name="Parisi M."/>
            <person name="Parts L."/>
            <person name="Pedersen J.S."/>
            <person name="Pesole G."/>
            <person name="Phillippy A.M."/>
            <person name="Ponting C.P."/>
            <person name="Pop M."/>
            <person name="Porcelli D."/>
            <person name="Powell J.R."/>
            <person name="Prohaska S."/>
            <person name="Pruitt K."/>
            <person name="Puig M."/>
            <person name="Quesneville H."/>
            <person name="Ram K.R."/>
            <person name="Rand D."/>
            <person name="Rasmussen M.D."/>
            <person name="Reed L.K."/>
            <person name="Reenan R."/>
            <person name="Reily A."/>
            <person name="Remington K.A."/>
            <person name="Rieger T.T."/>
            <person name="Ritchie M.G."/>
            <person name="Robin C."/>
            <person name="Rogers Y.H."/>
            <person name="Rohde C."/>
            <person name="Rozas J."/>
            <person name="Rubenfield M.J."/>
            <person name="Ruiz A."/>
            <person name="Russo S."/>
            <person name="Salzberg S.L."/>
            <person name="Sanchez-Gracia A."/>
            <person name="Saranga D.J."/>
            <person name="Sato H."/>
            <person name="Schaeffer S.W."/>
            <person name="Schatz M.C."/>
            <person name="Schlenke T."/>
            <person name="Schwartz R."/>
            <person name="Segarra C."/>
            <person name="Singh R.S."/>
            <person name="Sirot L."/>
            <person name="Sirota M."/>
            <person name="Sisneros N.B."/>
            <person name="Smith C.D."/>
            <person name="Smith T.F."/>
            <person name="Spieth J."/>
            <person name="Stage D.E."/>
            <person name="Stark A."/>
            <person name="Stephan W."/>
            <person name="Strausberg R.L."/>
            <person name="Strempel S."/>
            <person name="Sturgill D."/>
            <person name="Sutton G."/>
            <person name="Sutton G.G."/>
            <person name="Tao W."/>
            <person name="Teichmann S."/>
            <person name="Tobari Y.N."/>
            <person name="Tomimura Y."/>
            <person name="Tsolas J.M."/>
            <person name="Valente V.L."/>
            <person name="Venter E."/>
            <person name="Venter J.C."/>
            <person name="Vicario S."/>
            <person name="Vieira F.G."/>
            <person name="Vilella A.J."/>
            <person name="Villasante A."/>
            <person name="Walenz B."/>
            <person name="Wang J."/>
            <person name="Wasserman M."/>
            <person name="Watts T."/>
            <person name="Wilson D."/>
            <person name="Wilson R.K."/>
            <person name="Wing R.A."/>
            <person name="Wolfner M.F."/>
            <person name="Wong A."/>
            <person name="Wong G.K."/>
            <person name="Wu C.I."/>
            <person name="Wu G."/>
            <person name="Yamamoto D."/>
            <person name="Yang H.P."/>
            <person name="Yang S.P."/>
            <person name="Yorke J.A."/>
            <person name="Yoshida K."/>
            <person name="Zdobnov E."/>
            <person name="Zhang P."/>
            <person name="Zhang Y."/>
            <person name="Zimin A.V."/>
            <person name="Baldwin J."/>
            <person name="Abdouelleil A."/>
            <person name="Abdulkadir J."/>
            <person name="Abebe A."/>
            <person name="Abera B."/>
            <person name="Abreu J."/>
            <person name="Acer S.C."/>
            <person name="Aftuck L."/>
            <person name="Alexander A."/>
            <person name="An P."/>
            <person name="Anderson E."/>
            <person name="Anderson S."/>
            <person name="Arachi H."/>
            <person name="Azer M."/>
            <person name="Bachantsang P."/>
            <person name="Barry A."/>
            <person name="Bayul T."/>
            <person name="Berlin A."/>
            <person name="Bessette D."/>
            <person name="Bloom T."/>
            <person name="Blye J."/>
            <person name="Boguslavskiy L."/>
            <person name="Bonnet C."/>
            <person name="Boukhgalter B."/>
            <person name="Bourzgui I."/>
            <person name="Brown A."/>
            <person name="Cahill P."/>
            <person name="Channer S."/>
            <person name="Cheshatsang Y."/>
            <person name="Chuda L."/>
            <person name="Citroen M."/>
            <person name="Collymore A."/>
            <person name="Cooke P."/>
            <person name="Costello M."/>
            <person name="D'Aco K."/>
            <person name="Daza R."/>
            <person name="De Haan G."/>
            <person name="DeGray S."/>
            <person name="DeMaso C."/>
            <person name="Dhargay N."/>
            <person name="Dooley K."/>
            <person name="Dooley E."/>
            <person name="Doricent M."/>
            <person name="Dorje P."/>
            <person name="Dorjee K."/>
            <person name="Dupes A."/>
            <person name="Elong R."/>
            <person name="Falk J."/>
            <person name="Farina A."/>
            <person name="Faro S."/>
            <person name="Ferguson D."/>
            <person name="Fisher S."/>
            <person name="Foley C.D."/>
            <person name="Franke A."/>
            <person name="Friedrich D."/>
            <person name="Gadbois L."/>
            <person name="Gearin G."/>
            <person name="Gearin C.R."/>
            <person name="Giannoukos G."/>
            <person name="Goode T."/>
            <person name="Graham J."/>
            <person name="Grandbois E."/>
            <person name="Grewal S."/>
            <person name="Gyaltsen K."/>
            <person name="Hafez N."/>
            <person name="Hagos B."/>
            <person name="Hall J."/>
            <person name="Henson C."/>
            <person name="Hollinger A."/>
            <person name="Honan T."/>
            <person name="Huard M.D."/>
            <person name="Hughes L."/>
            <person name="Hurhula B."/>
            <person name="Husby M.E."/>
            <person name="Kamat A."/>
            <person name="Kanga B."/>
            <person name="Kashin S."/>
            <person name="Khazanovich D."/>
            <person name="Kisner P."/>
            <person name="Lance K."/>
            <person name="Lara M."/>
            <person name="Lee W."/>
            <person name="Lennon N."/>
            <person name="Letendre F."/>
            <person name="LeVine R."/>
            <person name="Lipovsky A."/>
            <person name="Liu X."/>
            <person name="Liu J."/>
            <person name="Liu S."/>
            <person name="Lokyitsang T."/>
            <person name="Lokyitsang Y."/>
            <person name="Lubonja R."/>
            <person name="Lui A."/>
            <person name="MacDonald P."/>
            <person name="Magnisalis V."/>
            <person name="Maru K."/>
            <person name="Matthews C."/>
            <person name="McCusker W."/>
            <person name="McDonough S."/>
            <person name="Mehta T."/>
            <person name="Meldrim J."/>
            <person name="Meneus L."/>
            <person name="Mihai O."/>
            <person name="Mihalev A."/>
            <person name="Mihova T."/>
            <person name="Mittelman R."/>
            <person name="Mlenga V."/>
            <person name="Montmayeur A."/>
            <person name="Mulrain L."/>
            <person name="Navidi A."/>
            <person name="Naylor J."/>
            <person name="Negash T."/>
            <person name="Nguyen T."/>
            <person name="Nguyen N."/>
            <person name="Nicol R."/>
            <person name="Norbu C."/>
            <person name="Norbu N."/>
            <person name="Novod N."/>
            <person name="O'Neill B."/>
            <person name="Osman S."/>
            <person name="Markiewicz E."/>
            <person name="Oyono O.L."/>
            <person name="Patti C."/>
            <person name="Phunkhang P."/>
            <person name="Pierre F."/>
            <person name="Priest M."/>
            <person name="Raghuraman S."/>
            <person name="Rege F."/>
            <person name="Reyes R."/>
            <person name="Rise C."/>
            <person name="Rogov P."/>
            <person name="Ross K."/>
            <person name="Ryan E."/>
            <person name="Settipalli S."/>
            <person name="Shea T."/>
            <person name="Sherpa N."/>
            <person name="Shi L."/>
            <person name="Shih D."/>
            <person name="Sparrow T."/>
            <person name="Spaulding J."/>
            <person name="Stalker J."/>
            <person name="Stange-Thomann N."/>
            <person name="Stavropoulos S."/>
            <person name="Stone C."/>
            <person name="Strader C."/>
            <person name="Tesfaye S."/>
            <person name="Thomson T."/>
            <person name="Thoulutsang Y."/>
            <person name="Thoulutsang D."/>
            <person name="Topham K."/>
            <person name="Topping I."/>
            <person name="Tsamla T."/>
            <person name="Vassiliev H."/>
            <person name="Vo A."/>
            <person name="Wangchuk T."/>
            <person name="Wangdi T."/>
            <person name="Weiand M."/>
            <person name="Wilkinson J."/>
            <person name="Wilson A."/>
            <person name="Yadav S."/>
            <person name="Young G."/>
            <person name="Yu Q."/>
            <person name="Zembek L."/>
            <person name="Zhong D."/>
            <person name="Zimmer A."/>
            <person name="Zwirko Z."/>
            <person name="Jaffe D.B."/>
            <person name="Alvarez P."/>
            <person name="Brockman W."/>
            <person name="Butler J."/>
            <person name="Chin C."/>
            <person name="Gnerre S."/>
            <person name="Grabherr M."/>
            <person name="Kleber M."/>
            <person name="Mauceli E."/>
            <person name="MacCallum I."/>
        </authorList>
    </citation>
    <scope>NUCLEOTIDE SEQUENCE [LARGE SCALE GENOMIC DNA]</scope>
    <source>
        <strain evidence="3">Tucson 14030-0811.24</strain>
    </source>
</reference>